<feature type="domain" description="N-acetyltransferase" evidence="1">
    <location>
        <begin position="29"/>
        <end position="185"/>
    </location>
</feature>
<dbReference type="PROSITE" id="PS51186">
    <property type="entry name" value="GNAT"/>
    <property type="match status" value="1"/>
</dbReference>
<dbReference type="EMBL" id="ARYK01000001">
    <property type="protein sequence ID" value="KCZ93884.1"/>
    <property type="molecule type" value="Genomic_DNA"/>
</dbReference>
<keyword evidence="3" id="KW-1185">Reference proteome</keyword>
<dbReference type="GO" id="GO:1990189">
    <property type="term" value="F:protein N-terminal-serine acetyltransferase activity"/>
    <property type="evidence" value="ECO:0007669"/>
    <property type="project" value="TreeGrafter"/>
</dbReference>
<name>A0A059FT88_9PROT</name>
<dbReference type="InterPro" id="IPR016181">
    <property type="entry name" value="Acyl_CoA_acyltransferase"/>
</dbReference>
<dbReference type="InterPro" id="IPR051908">
    <property type="entry name" value="Ribosomal_N-acetyltransferase"/>
</dbReference>
<evidence type="ECO:0000259" key="1">
    <source>
        <dbReference type="PROSITE" id="PS51186"/>
    </source>
</evidence>
<protein>
    <submittedName>
        <fullName evidence="2">Acetyltransferase</fullName>
    </submittedName>
</protein>
<reference evidence="2 3" key="1">
    <citation type="journal article" date="2014" name="Antonie Van Leeuwenhoek">
        <title>Hyphomonas beringensis sp. nov. and Hyphomonas chukchiensis sp. nov., isolated from surface seawater of the Bering Sea and Chukchi Sea.</title>
        <authorList>
            <person name="Li C."/>
            <person name="Lai Q."/>
            <person name="Li G."/>
            <person name="Dong C."/>
            <person name="Wang J."/>
            <person name="Liao Y."/>
            <person name="Shao Z."/>
        </authorList>
    </citation>
    <scope>NUCLEOTIDE SEQUENCE [LARGE SCALE GENOMIC DNA]</scope>
    <source>
        <strain evidence="2 3">MHS-2</strain>
    </source>
</reference>
<dbReference type="PANTHER" id="PTHR43441">
    <property type="entry name" value="RIBOSOMAL-PROTEIN-SERINE ACETYLTRANSFERASE"/>
    <property type="match status" value="1"/>
</dbReference>
<comment type="caution">
    <text evidence="2">The sequence shown here is derived from an EMBL/GenBank/DDBJ whole genome shotgun (WGS) entry which is preliminary data.</text>
</comment>
<dbReference type="eggNOG" id="COG1670">
    <property type="taxonomic scope" value="Bacteria"/>
</dbReference>
<evidence type="ECO:0000313" key="2">
    <source>
        <dbReference type="EMBL" id="KCZ93884.1"/>
    </source>
</evidence>
<dbReference type="GO" id="GO:0008999">
    <property type="term" value="F:protein-N-terminal-alanine acetyltransferase activity"/>
    <property type="evidence" value="ECO:0007669"/>
    <property type="project" value="TreeGrafter"/>
</dbReference>
<dbReference type="Proteomes" id="UP000025171">
    <property type="component" value="Unassembled WGS sequence"/>
</dbReference>
<proteinExistence type="predicted"/>
<dbReference type="PATRIC" id="fig|1280950.3.peg.176"/>
<dbReference type="SUPFAM" id="SSF55729">
    <property type="entry name" value="Acyl-CoA N-acyltransferases (Nat)"/>
    <property type="match status" value="1"/>
</dbReference>
<dbReference type="Gene3D" id="3.40.630.30">
    <property type="match status" value="1"/>
</dbReference>
<dbReference type="Pfam" id="PF13302">
    <property type="entry name" value="Acetyltransf_3"/>
    <property type="match status" value="1"/>
</dbReference>
<sequence>MVIAMRDTLITSERLVLMAPRRADFEDWSSIRTASRSHLEPWEPRWPTDANSKADWTRRLRAWTVAWKEGRAYVFLIRRVSDNALVGGASLTHVRAWPASSASLGYWLGADFEGQGYMREAVSTLCGWAFGRLGLWRIEAGTLAENDRSRQVLESVGFTEEGYARAYLEIAGERRDHVLFGLVRPQNHG</sequence>
<gene>
    <name evidence="2" type="ORF">HJO_00875</name>
</gene>
<accession>A0A059FT88</accession>
<dbReference type="InterPro" id="IPR000182">
    <property type="entry name" value="GNAT_dom"/>
</dbReference>
<dbReference type="PANTHER" id="PTHR43441:SF10">
    <property type="entry name" value="ACETYLTRANSFERASE"/>
    <property type="match status" value="1"/>
</dbReference>
<organism evidence="2 3">
    <name type="scientific">Hyphomonas johnsonii MHS-2</name>
    <dbReference type="NCBI Taxonomy" id="1280950"/>
    <lineage>
        <taxon>Bacteria</taxon>
        <taxon>Pseudomonadati</taxon>
        <taxon>Pseudomonadota</taxon>
        <taxon>Alphaproteobacteria</taxon>
        <taxon>Hyphomonadales</taxon>
        <taxon>Hyphomonadaceae</taxon>
        <taxon>Hyphomonas</taxon>
    </lineage>
</organism>
<evidence type="ECO:0000313" key="3">
    <source>
        <dbReference type="Proteomes" id="UP000025171"/>
    </source>
</evidence>
<keyword evidence="2" id="KW-0808">Transferase</keyword>
<dbReference type="STRING" id="1280950.HJO_00875"/>
<dbReference type="AlphaFoldDB" id="A0A059FT88"/>
<dbReference type="GO" id="GO:0005737">
    <property type="term" value="C:cytoplasm"/>
    <property type="evidence" value="ECO:0007669"/>
    <property type="project" value="TreeGrafter"/>
</dbReference>